<evidence type="ECO:0000313" key="1">
    <source>
        <dbReference type="EnsemblPlants" id="AET6Gv20537300.1"/>
    </source>
</evidence>
<organism evidence="1 2">
    <name type="scientific">Aegilops tauschii subsp. strangulata</name>
    <name type="common">Goatgrass</name>
    <dbReference type="NCBI Taxonomy" id="200361"/>
    <lineage>
        <taxon>Eukaryota</taxon>
        <taxon>Viridiplantae</taxon>
        <taxon>Streptophyta</taxon>
        <taxon>Embryophyta</taxon>
        <taxon>Tracheophyta</taxon>
        <taxon>Spermatophyta</taxon>
        <taxon>Magnoliopsida</taxon>
        <taxon>Liliopsida</taxon>
        <taxon>Poales</taxon>
        <taxon>Poaceae</taxon>
        <taxon>BOP clade</taxon>
        <taxon>Pooideae</taxon>
        <taxon>Triticodae</taxon>
        <taxon>Triticeae</taxon>
        <taxon>Triticinae</taxon>
        <taxon>Aegilops</taxon>
    </lineage>
</organism>
<name>A0A453NXP1_AEGTS</name>
<reference evidence="1" key="4">
    <citation type="submission" date="2019-03" db="UniProtKB">
        <authorList>
            <consortium name="EnsemblPlants"/>
        </authorList>
    </citation>
    <scope>IDENTIFICATION</scope>
</reference>
<dbReference type="InterPro" id="IPR052035">
    <property type="entry name" value="ZnF_BED_domain_contain"/>
</dbReference>
<accession>A0A453NXP1</accession>
<dbReference type="Proteomes" id="UP000015105">
    <property type="component" value="Chromosome 6D"/>
</dbReference>
<protein>
    <recommendedName>
        <fullName evidence="3">hAT-like transposase RNase-H fold domain-containing protein</fullName>
    </recommendedName>
</protein>
<dbReference type="AlphaFoldDB" id="A0A453NXP1"/>
<dbReference type="PANTHER" id="PTHR46481:SF5">
    <property type="entry name" value="OS08G0393150 PROTEIN"/>
    <property type="match status" value="1"/>
</dbReference>
<dbReference type="EnsemblPlants" id="AET6Gv20537300.1">
    <property type="protein sequence ID" value="AET6Gv20537300.1"/>
    <property type="gene ID" value="AET6Gv20537300"/>
</dbReference>
<dbReference type="PANTHER" id="PTHR46481">
    <property type="entry name" value="ZINC FINGER BED DOMAIN-CONTAINING PROTEIN 4"/>
    <property type="match status" value="1"/>
</dbReference>
<reference evidence="2" key="2">
    <citation type="journal article" date="2017" name="Nat. Plants">
        <title>The Aegilops tauschii genome reveals multiple impacts of transposons.</title>
        <authorList>
            <person name="Zhao G."/>
            <person name="Zou C."/>
            <person name="Li K."/>
            <person name="Wang K."/>
            <person name="Li T."/>
            <person name="Gao L."/>
            <person name="Zhang X."/>
            <person name="Wang H."/>
            <person name="Yang Z."/>
            <person name="Liu X."/>
            <person name="Jiang W."/>
            <person name="Mao L."/>
            <person name="Kong X."/>
            <person name="Jiao Y."/>
            <person name="Jia J."/>
        </authorList>
    </citation>
    <scope>NUCLEOTIDE SEQUENCE [LARGE SCALE GENOMIC DNA]</scope>
    <source>
        <strain evidence="2">cv. AL8/78</strain>
    </source>
</reference>
<proteinExistence type="predicted"/>
<dbReference type="InterPro" id="IPR012337">
    <property type="entry name" value="RNaseH-like_sf"/>
</dbReference>
<reference evidence="1" key="3">
    <citation type="journal article" date="2017" name="Nature">
        <title>Genome sequence of the progenitor of the wheat D genome Aegilops tauschii.</title>
        <authorList>
            <person name="Luo M.C."/>
            <person name="Gu Y.Q."/>
            <person name="Puiu D."/>
            <person name="Wang H."/>
            <person name="Twardziok S.O."/>
            <person name="Deal K.R."/>
            <person name="Huo N."/>
            <person name="Zhu T."/>
            <person name="Wang L."/>
            <person name="Wang Y."/>
            <person name="McGuire P.E."/>
            <person name="Liu S."/>
            <person name="Long H."/>
            <person name="Ramasamy R.K."/>
            <person name="Rodriguez J.C."/>
            <person name="Van S.L."/>
            <person name="Yuan L."/>
            <person name="Wang Z."/>
            <person name="Xia Z."/>
            <person name="Xiao L."/>
            <person name="Anderson O.D."/>
            <person name="Ouyang S."/>
            <person name="Liang Y."/>
            <person name="Zimin A.V."/>
            <person name="Pertea G."/>
            <person name="Qi P."/>
            <person name="Bennetzen J.L."/>
            <person name="Dai X."/>
            <person name="Dawson M.W."/>
            <person name="Muller H.G."/>
            <person name="Kugler K."/>
            <person name="Rivarola-Duarte L."/>
            <person name="Spannagl M."/>
            <person name="Mayer K.F.X."/>
            <person name="Lu F.H."/>
            <person name="Bevan M.W."/>
            <person name="Leroy P."/>
            <person name="Li P."/>
            <person name="You F.M."/>
            <person name="Sun Q."/>
            <person name="Liu Z."/>
            <person name="Lyons E."/>
            <person name="Wicker T."/>
            <person name="Salzberg S.L."/>
            <person name="Devos K.M."/>
            <person name="Dvorak J."/>
        </authorList>
    </citation>
    <scope>NUCLEOTIDE SEQUENCE [LARGE SCALE GENOMIC DNA]</scope>
    <source>
        <strain evidence="1">cv. AL8/78</strain>
    </source>
</reference>
<dbReference type="Gramene" id="AET6Gv20537300.1">
    <property type="protein sequence ID" value="AET6Gv20537300.1"/>
    <property type="gene ID" value="AET6Gv20537300"/>
</dbReference>
<keyword evidence="2" id="KW-1185">Reference proteome</keyword>
<evidence type="ECO:0000313" key="2">
    <source>
        <dbReference type="Proteomes" id="UP000015105"/>
    </source>
</evidence>
<evidence type="ECO:0008006" key="3">
    <source>
        <dbReference type="Google" id="ProtNLM"/>
    </source>
</evidence>
<reference evidence="1" key="5">
    <citation type="journal article" date="2021" name="G3 (Bethesda)">
        <title>Aegilops tauschii genome assembly Aet v5.0 features greater sequence contiguity and improved annotation.</title>
        <authorList>
            <person name="Wang L."/>
            <person name="Zhu T."/>
            <person name="Rodriguez J.C."/>
            <person name="Deal K.R."/>
            <person name="Dubcovsky J."/>
            <person name="McGuire P.E."/>
            <person name="Lux T."/>
            <person name="Spannagl M."/>
            <person name="Mayer K.F.X."/>
            <person name="Baldrich P."/>
            <person name="Meyers B.C."/>
            <person name="Huo N."/>
            <person name="Gu Y.Q."/>
            <person name="Zhou H."/>
            <person name="Devos K.M."/>
            <person name="Bennetzen J.L."/>
            <person name="Unver T."/>
            <person name="Budak H."/>
            <person name="Gulick P.J."/>
            <person name="Galiba G."/>
            <person name="Kalapos B."/>
            <person name="Nelson D.R."/>
            <person name="Li P."/>
            <person name="You F.M."/>
            <person name="Luo M.C."/>
            <person name="Dvorak J."/>
        </authorList>
    </citation>
    <scope>NUCLEOTIDE SEQUENCE [LARGE SCALE GENOMIC DNA]</scope>
    <source>
        <strain evidence="1">cv. AL8/78</strain>
    </source>
</reference>
<dbReference type="STRING" id="200361.A0A453NXP1"/>
<sequence>MLIKYHKHELLLEGQHLHVRCCAHILNILVQDGMKIIHEAIDKIRQLLKFIDSSPSRLQDFMQLQVGWVCLQRKVSLLIHHPDGTQDGKCL</sequence>
<dbReference type="SUPFAM" id="SSF53098">
    <property type="entry name" value="Ribonuclease H-like"/>
    <property type="match status" value="1"/>
</dbReference>
<reference evidence="2" key="1">
    <citation type="journal article" date="2014" name="Science">
        <title>Ancient hybridizations among the ancestral genomes of bread wheat.</title>
        <authorList>
            <consortium name="International Wheat Genome Sequencing Consortium,"/>
            <person name="Marcussen T."/>
            <person name="Sandve S.R."/>
            <person name="Heier L."/>
            <person name="Spannagl M."/>
            <person name="Pfeifer M."/>
            <person name="Jakobsen K.S."/>
            <person name="Wulff B.B."/>
            <person name="Steuernagel B."/>
            <person name="Mayer K.F."/>
            <person name="Olsen O.A."/>
        </authorList>
    </citation>
    <scope>NUCLEOTIDE SEQUENCE [LARGE SCALE GENOMIC DNA]</scope>
    <source>
        <strain evidence="2">cv. AL8/78</strain>
    </source>
</reference>